<feature type="compositionally biased region" description="Acidic residues" evidence="1">
    <location>
        <begin position="134"/>
        <end position="147"/>
    </location>
</feature>
<reference evidence="3" key="1">
    <citation type="submission" date="2020-06" db="EMBL/GenBank/DDBJ databases">
        <authorList>
            <person name="Li T."/>
            <person name="Hu X."/>
            <person name="Zhang T."/>
            <person name="Song X."/>
            <person name="Zhang H."/>
            <person name="Dai N."/>
            <person name="Sheng W."/>
            <person name="Hou X."/>
            <person name="Wei L."/>
        </authorList>
    </citation>
    <scope>NUCLEOTIDE SEQUENCE</scope>
    <source>
        <strain evidence="3">KEN1</strain>
        <tissue evidence="3">Leaf</tissue>
    </source>
</reference>
<evidence type="ECO:0000313" key="3">
    <source>
        <dbReference type="EMBL" id="KAL0426358.1"/>
    </source>
</evidence>
<feature type="compositionally biased region" description="Polar residues" evidence="1">
    <location>
        <begin position="57"/>
        <end position="78"/>
    </location>
</feature>
<gene>
    <name evidence="3" type="ORF">Slati_2810600</name>
</gene>
<dbReference type="EMBL" id="JACGWN010000010">
    <property type="protein sequence ID" value="KAL0426358.1"/>
    <property type="molecule type" value="Genomic_DNA"/>
</dbReference>
<dbReference type="AlphaFoldDB" id="A0AAW2VB31"/>
<name>A0AAW2VB31_9LAMI</name>
<proteinExistence type="predicted"/>
<keyword evidence="2" id="KW-0472">Membrane</keyword>
<feature type="region of interest" description="Disordered" evidence="1">
    <location>
        <begin position="125"/>
        <end position="147"/>
    </location>
</feature>
<comment type="caution">
    <text evidence="3">The sequence shown here is derived from an EMBL/GenBank/DDBJ whole genome shotgun (WGS) entry which is preliminary data.</text>
</comment>
<organism evidence="3">
    <name type="scientific">Sesamum latifolium</name>
    <dbReference type="NCBI Taxonomy" id="2727402"/>
    <lineage>
        <taxon>Eukaryota</taxon>
        <taxon>Viridiplantae</taxon>
        <taxon>Streptophyta</taxon>
        <taxon>Embryophyta</taxon>
        <taxon>Tracheophyta</taxon>
        <taxon>Spermatophyta</taxon>
        <taxon>Magnoliopsida</taxon>
        <taxon>eudicotyledons</taxon>
        <taxon>Gunneridae</taxon>
        <taxon>Pentapetalae</taxon>
        <taxon>asterids</taxon>
        <taxon>lamiids</taxon>
        <taxon>Lamiales</taxon>
        <taxon>Pedaliaceae</taxon>
        <taxon>Sesamum</taxon>
    </lineage>
</organism>
<evidence type="ECO:0000256" key="2">
    <source>
        <dbReference type="SAM" id="Phobius"/>
    </source>
</evidence>
<protein>
    <submittedName>
        <fullName evidence="3">Uncharacterized protein</fullName>
    </submittedName>
</protein>
<keyword evidence="2" id="KW-1133">Transmembrane helix</keyword>
<sequence>MVDLIHLQQNRLDNIMSNQLEPRIPKQMHHILLPPGEKVINDNDIIPSGNQLIDQMTTDEASTTGNNDPLPFTPNTDGDSPHPTSIPIIIINTKMIVKIVGERGGIIGKNIQGLVVVGSGNVGIGGREDGEGRLDDEESGADQNADEDEEKALLLEDVIEGSGEGSRWFKGFGGVGGGEGRFFVLAGGCGLFVQLLHGWRRRLRMREGFRENWM</sequence>
<evidence type="ECO:0000256" key="1">
    <source>
        <dbReference type="SAM" id="MobiDB-lite"/>
    </source>
</evidence>
<reference evidence="3" key="2">
    <citation type="journal article" date="2024" name="Plant">
        <title>Genomic evolution and insights into agronomic trait innovations of Sesamum species.</title>
        <authorList>
            <person name="Miao H."/>
            <person name="Wang L."/>
            <person name="Qu L."/>
            <person name="Liu H."/>
            <person name="Sun Y."/>
            <person name="Le M."/>
            <person name="Wang Q."/>
            <person name="Wei S."/>
            <person name="Zheng Y."/>
            <person name="Lin W."/>
            <person name="Duan Y."/>
            <person name="Cao H."/>
            <person name="Xiong S."/>
            <person name="Wang X."/>
            <person name="Wei L."/>
            <person name="Li C."/>
            <person name="Ma Q."/>
            <person name="Ju M."/>
            <person name="Zhao R."/>
            <person name="Li G."/>
            <person name="Mu C."/>
            <person name="Tian Q."/>
            <person name="Mei H."/>
            <person name="Zhang T."/>
            <person name="Gao T."/>
            <person name="Zhang H."/>
        </authorList>
    </citation>
    <scope>NUCLEOTIDE SEQUENCE</scope>
    <source>
        <strain evidence="3">KEN1</strain>
    </source>
</reference>
<feature type="transmembrane region" description="Helical" evidence="2">
    <location>
        <begin position="182"/>
        <end position="199"/>
    </location>
</feature>
<keyword evidence="2" id="KW-0812">Transmembrane</keyword>
<feature type="region of interest" description="Disordered" evidence="1">
    <location>
        <begin position="57"/>
        <end position="81"/>
    </location>
</feature>
<accession>A0AAW2VB31</accession>